<dbReference type="RefSeq" id="WP_230338142.1">
    <property type="nucleotide sequence ID" value="NZ_CP069798.1"/>
</dbReference>
<gene>
    <name evidence="1" type="ORF">JQU52_08805</name>
</gene>
<sequence length="79" mass="8890">MSQTKGFLRAVWCVFGLPDFPDSKKFQTHITTVNDSSSFIPFAGLGLLSLFTEVIKCNVRNVIQTESKKSISPKRRVLQ</sequence>
<name>A0A892ZDZ5_9NEIS</name>
<organism evidence="1 2">
    <name type="scientific">Paralysiella testudinis</name>
    <dbReference type="NCBI Taxonomy" id="2809020"/>
    <lineage>
        <taxon>Bacteria</taxon>
        <taxon>Pseudomonadati</taxon>
        <taxon>Pseudomonadota</taxon>
        <taxon>Betaproteobacteria</taxon>
        <taxon>Neisseriales</taxon>
        <taxon>Neisseriaceae</taxon>
        <taxon>Paralysiella</taxon>
    </lineage>
</organism>
<keyword evidence="2" id="KW-1185">Reference proteome</keyword>
<evidence type="ECO:0000313" key="2">
    <source>
        <dbReference type="Proteomes" id="UP000653156"/>
    </source>
</evidence>
<dbReference type="EMBL" id="CP069798">
    <property type="protein sequence ID" value="QRQ80850.1"/>
    <property type="molecule type" value="Genomic_DNA"/>
</dbReference>
<proteinExistence type="predicted"/>
<evidence type="ECO:0000313" key="1">
    <source>
        <dbReference type="EMBL" id="QRQ80850.1"/>
    </source>
</evidence>
<accession>A0A892ZDZ5</accession>
<dbReference type="AlphaFoldDB" id="A0A892ZDZ5"/>
<dbReference type="KEGG" id="ptes:JQU52_08805"/>
<reference evidence="1" key="1">
    <citation type="submission" date="2021-02" db="EMBL/GenBank/DDBJ databases">
        <title>Neisseriaceae sp. 26B isolated from the cloaca of a Common Toad-headed Turtle (Mesoclemmys nasuta).</title>
        <authorList>
            <person name="Spergser J."/>
            <person name="Busse H.-J."/>
        </authorList>
    </citation>
    <scope>NUCLEOTIDE SEQUENCE</scope>
    <source>
        <strain evidence="1">26B</strain>
    </source>
</reference>
<protein>
    <submittedName>
        <fullName evidence="1">Uncharacterized protein</fullName>
    </submittedName>
</protein>
<dbReference type="Proteomes" id="UP000653156">
    <property type="component" value="Chromosome"/>
</dbReference>